<proteinExistence type="predicted"/>
<comment type="caution">
    <text evidence="2">The sequence shown here is derived from an EMBL/GenBank/DDBJ whole genome shotgun (WGS) entry which is preliminary data.</text>
</comment>
<evidence type="ECO:0000256" key="1">
    <source>
        <dbReference type="SAM" id="SignalP"/>
    </source>
</evidence>
<dbReference type="EMBL" id="MZGV01000016">
    <property type="protein sequence ID" value="OPJ62234.1"/>
    <property type="molecule type" value="Genomic_DNA"/>
</dbReference>
<organism evidence="2 3">
    <name type="scientific">Clostridium oryzae</name>
    <dbReference type="NCBI Taxonomy" id="1450648"/>
    <lineage>
        <taxon>Bacteria</taxon>
        <taxon>Bacillati</taxon>
        <taxon>Bacillota</taxon>
        <taxon>Clostridia</taxon>
        <taxon>Eubacteriales</taxon>
        <taxon>Clostridiaceae</taxon>
        <taxon>Clostridium</taxon>
    </lineage>
</organism>
<feature type="chain" id="PRO_5012144019" description="DUF5050 domain-containing protein" evidence="1">
    <location>
        <begin position="28"/>
        <end position="438"/>
    </location>
</feature>
<protein>
    <recommendedName>
        <fullName evidence="4">DUF5050 domain-containing protein</fullName>
    </recommendedName>
</protein>
<dbReference type="Proteomes" id="UP000190080">
    <property type="component" value="Unassembled WGS sequence"/>
</dbReference>
<dbReference type="RefSeq" id="WP_079423547.1">
    <property type="nucleotide sequence ID" value="NZ_MZGV01000016.1"/>
</dbReference>
<gene>
    <name evidence="2" type="ORF">CLORY_18420</name>
</gene>
<keyword evidence="3" id="KW-1185">Reference proteome</keyword>
<accession>A0A1V4IR04</accession>
<sequence length="438" mass="48204">MKNRFIKKIIGITLGCLMLCSGVVVSAKDGGTSSNPGYIYYRSNGNLFKAAADGSGSIEIVPNYDSKRIIPAKKYVYYYAGQNSTTLLRVANDGSEKQGKRFAEDVVNVYADDNNIYYMTDEGKIYAAASDCASASDAKEIADMADVKNGNTWLAAMNGRVYYNSLKSGRIDYVTSVSADGTGKKYLAKGIVSSNYYLKKDSKSAYLMVNTKPQETRYSTKCMVMYSIKLSTGSAKAINSKKPIDHNAVSSGRWINGYYVYNSGIKNGSSNFNYNSGKAYALSTSGKTIKIYKKSAYEVANLGSNKIVFNDASGNSYAVTVKGNKVSAAKKISVKLTYHVRNLGGQDDKSNATLFSEYGIYSVNSQMKPKKLTGIEWDECWYDWYDDNTAVAGLFYINAGDNNYLYYATADGKTNIRVSTDKVTRTEDIDGVYYISQY</sequence>
<evidence type="ECO:0000313" key="2">
    <source>
        <dbReference type="EMBL" id="OPJ62234.1"/>
    </source>
</evidence>
<dbReference type="AlphaFoldDB" id="A0A1V4IR04"/>
<dbReference type="OrthoDB" id="2658212at2"/>
<name>A0A1V4IR04_9CLOT</name>
<keyword evidence="1" id="KW-0732">Signal</keyword>
<evidence type="ECO:0008006" key="4">
    <source>
        <dbReference type="Google" id="ProtNLM"/>
    </source>
</evidence>
<feature type="signal peptide" evidence="1">
    <location>
        <begin position="1"/>
        <end position="27"/>
    </location>
</feature>
<evidence type="ECO:0000313" key="3">
    <source>
        <dbReference type="Proteomes" id="UP000190080"/>
    </source>
</evidence>
<reference evidence="2 3" key="1">
    <citation type="submission" date="2017-03" db="EMBL/GenBank/DDBJ databases">
        <title>Genome sequence of Clostridium oryzae DSM 28571.</title>
        <authorList>
            <person name="Poehlein A."/>
            <person name="Daniel R."/>
        </authorList>
    </citation>
    <scope>NUCLEOTIDE SEQUENCE [LARGE SCALE GENOMIC DNA]</scope>
    <source>
        <strain evidence="2 3">DSM 28571</strain>
    </source>
</reference>